<evidence type="ECO:0000259" key="5">
    <source>
        <dbReference type="PROSITE" id="PS50937"/>
    </source>
</evidence>
<dbReference type="Gene3D" id="1.10.1660.10">
    <property type="match status" value="1"/>
</dbReference>
<dbReference type="Proteomes" id="UP000606720">
    <property type="component" value="Unassembled WGS sequence"/>
</dbReference>
<dbReference type="EMBL" id="JACOPH010000007">
    <property type="protein sequence ID" value="MBC5714415.1"/>
    <property type="molecule type" value="Genomic_DNA"/>
</dbReference>
<gene>
    <name evidence="6" type="ORF">H8S17_09370</name>
</gene>
<organism evidence="6 7">
    <name type="scientific">Roseburia zhanii</name>
    <dbReference type="NCBI Taxonomy" id="2763064"/>
    <lineage>
        <taxon>Bacteria</taxon>
        <taxon>Bacillati</taxon>
        <taxon>Bacillota</taxon>
        <taxon>Clostridia</taxon>
        <taxon>Lachnospirales</taxon>
        <taxon>Lachnospiraceae</taxon>
        <taxon>Roseburia</taxon>
    </lineage>
</organism>
<protein>
    <submittedName>
        <fullName evidence="6">MerR family DNA-binding transcriptional regulator</fullName>
    </submittedName>
</protein>
<comment type="caution">
    <text evidence="6">The sequence shown here is derived from an EMBL/GenBank/DDBJ whole genome shotgun (WGS) entry which is preliminary data.</text>
</comment>
<feature type="domain" description="HTH merR-type" evidence="5">
    <location>
        <begin position="1"/>
        <end position="45"/>
    </location>
</feature>
<dbReference type="Pfam" id="PF00376">
    <property type="entry name" value="MerR"/>
    <property type="match status" value="1"/>
</dbReference>
<dbReference type="InterPro" id="IPR000551">
    <property type="entry name" value="MerR-type_HTH_dom"/>
</dbReference>
<evidence type="ECO:0000313" key="6">
    <source>
        <dbReference type="EMBL" id="MBC5714415.1"/>
    </source>
</evidence>
<dbReference type="RefSeq" id="WP_186867116.1">
    <property type="nucleotide sequence ID" value="NZ_JACOPH010000007.1"/>
</dbReference>
<keyword evidence="4" id="KW-0804">Transcription</keyword>
<proteinExistence type="predicted"/>
<dbReference type="GO" id="GO:0003700">
    <property type="term" value="F:DNA-binding transcription factor activity"/>
    <property type="evidence" value="ECO:0007669"/>
    <property type="project" value="InterPro"/>
</dbReference>
<dbReference type="PANTHER" id="PTHR30204">
    <property type="entry name" value="REDOX-CYCLING DRUG-SENSING TRANSCRIPTIONAL ACTIVATOR SOXR"/>
    <property type="match status" value="1"/>
</dbReference>
<reference evidence="6" key="1">
    <citation type="submission" date="2020-08" db="EMBL/GenBank/DDBJ databases">
        <title>Genome public.</title>
        <authorList>
            <person name="Liu C."/>
            <person name="Sun Q."/>
        </authorList>
    </citation>
    <scope>NUCLEOTIDE SEQUENCE</scope>
    <source>
        <strain evidence="6">BX1005</strain>
    </source>
</reference>
<evidence type="ECO:0000313" key="7">
    <source>
        <dbReference type="Proteomes" id="UP000606720"/>
    </source>
</evidence>
<dbReference type="InterPro" id="IPR009061">
    <property type="entry name" value="DNA-bd_dom_put_sf"/>
</dbReference>
<evidence type="ECO:0000256" key="3">
    <source>
        <dbReference type="ARBA" id="ARBA00023125"/>
    </source>
</evidence>
<dbReference type="InterPro" id="IPR047057">
    <property type="entry name" value="MerR_fam"/>
</dbReference>
<keyword evidence="2" id="KW-0805">Transcription regulation</keyword>
<dbReference type="PROSITE" id="PS50937">
    <property type="entry name" value="HTH_MERR_2"/>
    <property type="match status" value="1"/>
</dbReference>
<sequence>MMTIKQMSELTGVSARTLRYYDEIGLFCPTEKSKAGYRLYDEAAFVISPKIRYTRTINTSNT</sequence>
<accession>A0A923RU08</accession>
<dbReference type="SUPFAM" id="SSF46955">
    <property type="entry name" value="Putative DNA-binding domain"/>
    <property type="match status" value="1"/>
</dbReference>
<dbReference type="AlphaFoldDB" id="A0A923RU08"/>
<dbReference type="GO" id="GO:0003677">
    <property type="term" value="F:DNA binding"/>
    <property type="evidence" value="ECO:0007669"/>
    <property type="project" value="UniProtKB-KW"/>
</dbReference>
<dbReference type="PANTHER" id="PTHR30204:SF69">
    <property type="entry name" value="MERR-FAMILY TRANSCRIPTIONAL REGULATOR"/>
    <property type="match status" value="1"/>
</dbReference>
<evidence type="ECO:0000256" key="4">
    <source>
        <dbReference type="ARBA" id="ARBA00023163"/>
    </source>
</evidence>
<dbReference type="SMART" id="SM00422">
    <property type="entry name" value="HTH_MERR"/>
    <property type="match status" value="1"/>
</dbReference>
<name>A0A923RU08_9FIRM</name>
<keyword evidence="3 6" id="KW-0238">DNA-binding</keyword>
<keyword evidence="1" id="KW-0678">Repressor</keyword>
<evidence type="ECO:0000256" key="2">
    <source>
        <dbReference type="ARBA" id="ARBA00023015"/>
    </source>
</evidence>
<keyword evidence="7" id="KW-1185">Reference proteome</keyword>
<evidence type="ECO:0000256" key="1">
    <source>
        <dbReference type="ARBA" id="ARBA00022491"/>
    </source>
</evidence>